<reference evidence="1" key="2">
    <citation type="submission" date="2015-07" db="EMBL/GenBank/DDBJ databases">
        <title>Plasmids, circular viruses and viroids from rat gut.</title>
        <authorList>
            <person name="Jorgensen T.J."/>
            <person name="Hansen M.A."/>
            <person name="Xu Z."/>
            <person name="Tabak M.A."/>
            <person name="Sorensen S.J."/>
            <person name="Hansen L.H."/>
        </authorList>
    </citation>
    <scope>NUCLEOTIDE SEQUENCE</scope>
    <source>
        <plasmid evidence="1">pRGFK1074</plasmid>
    </source>
</reference>
<organism evidence="1">
    <name type="scientific">uncultured prokaryote</name>
    <dbReference type="NCBI Taxonomy" id="198431"/>
    <lineage>
        <taxon>unclassified sequences</taxon>
        <taxon>environmental samples</taxon>
    </lineage>
</organism>
<proteinExistence type="predicted"/>
<accession>A0A0H5Q2Y2</accession>
<protein>
    <submittedName>
        <fullName evidence="1">Uncharacterized protein</fullName>
    </submittedName>
</protein>
<name>A0A0H5Q2Y2_9ZZZZ</name>
<keyword evidence="1" id="KW-0614">Plasmid</keyword>
<sequence length="194" mass="20815">MENSLSPAFVKIEYTSAYAPHVMTVPSVPLIAAVGDAAPYFDLRGAEIDVSVVTAITDYVSVLKELFLASTVFNSATVFSQPSVGDAPVPVWSFPLGIVGTNGAATLSNKAVQATYSFRATDFTIFKAVLLDVPVGAANDKVTAWPDGSIQDNLVEYITAPETWIASRGGGRPNVFLQTAFTLNEKLRRSYRMN</sequence>
<dbReference type="AlphaFoldDB" id="A0A0H5Q2Y2"/>
<dbReference type="EMBL" id="LN853655">
    <property type="protein sequence ID" value="CRY96386.1"/>
    <property type="molecule type" value="Genomic_DNA"/>
</dbReference>
<reference evidence="1" key="1">
    <citation type="submission" date="2015-06" db="EMBL/GenBank/DDBJ databases">
        <authorList>
            <person name="Joergensen T."/>
        </authorList>
    </citation>
    <scope>NUCLEOTIDE SEQUENCE</scope>
    <source>
        <plasmid evidence="1">pRGFK1074</plasmid>
    </source>
</reference>
<geneLocation type="plasmid" evidence="1">
    <name>pRGFK1074</name>
</geneLocation>
<evidence type="ECO:0000313" key="1">
    <source>
        <dbReference type="EMBL" id="CRY96386.1"/>
    </source>
</evidence>